<keyword evidence="10" id="KW-1185">Reference proteome</keyword>
<evidence type="ECO:0000313" key="10">
    <source>
        <dbReference type="Proteomes" id="UP001370490"/>
    </source>
</evidence>
<protein>
    <recommendedName>
        <fullName evidence="7">PRA1 family protein</fullName>
    </recommendedName>
</protein>
<comment type="similarity">
    <text evidence="3 7">Belongs to the PRA1 family.</text>
</comment>
<dbReference type="AlphaFoldDB" id="A0AAN8YXD0"/>
<keyword evidence="6 7" id="KW-0472">Membrane</keyword>
<dbReference type="PANTHER" id="PTHR38519:SF3">
    <property type="entry name" value="PRA1 FAMILY PROTEIN"/>
    <property type="match status" value="1"/>
</dbReference>
<keyword evidence="7" id="KW-0813">Transport</keyword>
<gene>
    <name evidence="9" type="ORF">RJ641_017096</name>
</gene>
<name>A0AAN8YXD0_9MAGN</name>
<accession>A0AAN8YXD0</accession>
<feature type="transmembrane region" description="Helical" evidence="7">
    <location>
        <begin position="89"/>
        <end position="107"/>
    </location>
</feature>
<comment type="subcellular location">
    <subcellularLocation>
        <location evidence="2 7">Membrane</location>
        <topology evidence="2 7">Multi-pass membrane protein</topology>
    </subcellularLocation>
</comment>
<evidence type="ECO:0000256" key="6">
    <source>
        <dbReference type="ARBA" id="ARBA00023136"/>
    </source>
</evidence>
<sequence length="247" mass="27263">MAGYGPIQRTPNNTTKTYEAGADETEDSTQKKGENNLDIKLVWPLNIPSTAEAAAARIIRNMGNFGLYYTIFVWIGLYISLIPARKVSLVWMVSTSVVACIYLLLLHDFPILQRIIGKSLVLPMFATGIVVELVLTEAAIHLLATLAIGFPIILLHSVFWIEGTSLIRINVWLAMNPSKGRPISQPKPQGLKPMRQRTQPKRSINFVRPFNLPSTPEAAAAAARMGSLGLYDIIGVGWSIHKLDTWG</sequence>
<feature type="transmembrane region" description="Helical" evidence="7">
    <location>
        <begin position="119"/>
        <end position="136"/>
    </location>
</feature>
<evidence type="ECO:0000256" key="5">
    <source>
        <dbReference type="ARBA" id="ARBA00022989"/>
    </source>
</evidence>
<keyword evidence="5 7" id="KW-1133">Transmembrane helix</keyword>
<evidence type="ECO:0000256" key="2">
    <source>
        <dbReference type="ARBA" id="ARBA00004141"/>
    </source>
</evidence>
<feature type="region of interest" description="Disordered" evidence="8">
    <location>
        <begin position="1"/>
        <end position="31"/>
    </location>
</feature>
<evidence type="ECO:0000256" key="4">
    <source>
        <dbReference type="ARBA" id="ARBA00022692"/>
    </source>
</evidence>
<dbReference type="EMBL" id="JBAMMX010000022">
    <property type="protein sequence ID" value="KAK6918674.1"/>
    <property type="molecule type" value="Genomic_DNA"/>
</dbReference>
<dbReference type="GO" id="GO:0016020">
    <property type="term" value="C:membrane"/>
    <property type="evidence" value="ECO:0007669"/>
    <property type="project" value="UniProtKB-SubCell"/>
</dbReference>
<evidence type="ECO:0000256" key="7">
    <source>
        <dbReference type="RuleBase" id="RU363107"/>
    </source>
</evidence>
<evidence type="ECO:0000313" key="9">
    <source>
        <dbReference type="EMBL" id="KAK6918674.1"/>
    </source>
</evidence>
<proteinExistence type="inferred from homology"/>
<comment type="function">
    <text evidence="1 7">May be involved in both secretory and endocytic intracellular trafficking in the endosomal/prevacuolar compartments.</text>
</comment>
<feature type="transmembrane region" description="Helical" evidence="7">
    <location>
        <begin position="142"/>
        <end position="161"/>
    </location>
</feature>
<dbReference type="InterPro" id="IPR004895">
    <property type="entry name" value="Prenylated_rab_accept_PRA1"/>
</dbReference>
<evidence type="ECO:0000256" key="3">
    <source>
        <dbReference type="ARBA" id="ARBA00006483"/>
    </source>
</evidence>
<feature type="transmembrane region" description="Helical" evidence="7">
    <location>
        <begin position="65"/>
        <end position="83"/>
    </location>
</feature>
<organism evidence="9 10">
    <name type="scientific">Dillenia turbinata</name>
    <dbReference type="NCBI Taxonomy" id="194707"/>
    <lineage>
        <taxon>Eukaryota</taxon>
        <taxon>Viridiplantae</taxon>
        <taxon>Streptophyta</taxon>
        <taxon>Embryophyta</taxon>
        <taxon>Tracheophyta</taxon>
        <taxon>Spermatophyta</taxon>
        <taxon>Magnoliopsida</taxon>
        <taxon>eudicotyledons</taxon>
        <taxon>Gunneridae</taxon>
        <taxon>Pentapetalae</taxon>
        <taxon>Dilleniales</taxon>
        <taxon>Dilleniaceae</taxon>
        <taxon>Dillenia</taxon>
    </lineage>
</organism>
<dbReference type="Pfam" id="PF03208">
    <property type="entry name" value="PRA1"/>
    <property type="match status" value="1"/>
</dbReference>
<dbReference type="GO" id="GO:0005783">
    <property type="term" value="C:endoplasmic reticulum"/>
    <property type="evidence" value="ECO:0007669"/>
    <property type="project" value="UniProtKB-ARBA"/>
</dbReference>
<dbReference type="PANTHER" id="PTHR38519">
    <property type="entry name" value="PRA1 FAMILY PROTEIN"/>
    <property type="match status" value="1"/>
</dbReference>
<keyword evidence="4 7" id="KW-0812">Transmembrane</keyword>
<comment type="caution">
    <text evidence="9">The sequence shown here is derived from an EMBL/GenBank/DDBJ whole genome shotgun (WGS) entry which is preliminary data.</text>
</comment>
<evidence type="ECO:0000256" key="1">
    <source>
        <dbReference type="ARBA" id="ARBA00002501"/>
    </source>
</evidence>
<dbReference type="GO" id="GO:0016192">
    <property type="term" value="P:vesicle-mediated transport"/>
    <property type="evidence" value="ECO:0007669"/>
    <property type="project" value="UniProtKB-ARBA"/>
</dbReference>
<evidence type="ECO:0000256" key="8">
    <source>
        <dbReference type="SAM" id="MobiDB-lite"/>
    </source>
</evidence>
<dbReference type="Proteomes" id="UP001370490">
    <property type="component" value="Unassembled WGS sequence"/>
</dbReference>
<reference evidence="9 10" key="1">
    <citation type="submission" date="2023-12" db="EMBL/GenBank/DDBJ databases">
        <title>A high-quality genome assembly for Dillenia turbinata (Dilleniales).</title>
        <authorList>
            <person name="Chanderbali A."/>
        </authorList>
    </citation>
    <scope>NUCLEOTIDE SEQUENCE [LARGE SCALE GENOMIC DNA]</scope>
    <source>
        <strain evidence="9">LSX21</strain>
        <tissue evidence="9">Leaf</tissue>
    </source>
</reference>